<dbReference type="SMART" id="SM01407">
    <property type="entry name" value="NAC"/>
    <property type="match status" value="1"/>
</dbReference>
<dbReference type="Gene3D" id="1.10.8.10">
    <property type="entry name" value="DNA helicase RuvA subunit, C-terminal domain"/>
    <property type="match status" value="1"/>
</dbReference>
<dbReference type="CDD" id="cd14358">
    <property type="entry name" value="UBA_NAC_euk"/>
    <property type="match status" value="1"/>
</dbReference>
<dbReference type="InterPro" id="IPR016641">
    <property type="entry name" value="EGD2/NACA0like"/>
</dbReference>
<comment type="caution">
    <text evidence="3">The sequence shown here is derived from an EMBL/GenBank/DDBJ whole genome shotgun (WGS) entry which is preliminary data.</text>
</comment>
<protein>
    <recommendedName>
        <fullName evidence="2">NAC-A/B domain-containing protein</fullName>
    </recommendedName>
</protein>
<evidence type="ECO:0000256" key="1">
    <source>
        <dbReference type="SAM" id="SignalP"/>
    </source>
</evidence>
<keyword evidence="4" id="KW-1185">Reference proteome</keyword>
<accession>A0A4U5MG08</accession>
<dbReference type="Gene3D" id="2.20.70.30">
    <property type="entry name" value="Nascent polypeptide-associated complex domain"/>
    <property type="match status" value="1"/>
</dbReference>
<dbReference type="PIRSF" id="PIRSF015901">
    <property type="entry name" value="NAC_alpha"/>
    <property type="match status" value="1"/>
</dbReference>
<sequence length="194" mass="21879">MCCPLFGLASILACCNPRTLSTQFLNTCDFQTYITMEVQQEVQMETQANQRESKQSRAEKKARKLFQDLKMQPIDGVARVCFRKTKNILFVIEKPDVYRGQGTDVYIVFGEPRIEDLGQQAQMAAAQRLMPKENKTDAPVASVPSDDEDLDIEGLETKDIDLVMSQASCNRKKAIKALKENDNDIVNAIMSMTM</sequence>
<reference evidence="3 4" key="2">
    <citation type="journal article" date="2019" name="G3 (Bethesda)">
        <title>Hybrid Assembly of the Genome of the Entomopathogenic Nematode Steinernema carpocapsae Identifies the X-Chromosome.</title>
        <authorList>
            <person name="Serra L."/>
            <person name="Macchietto M."/>
            <person name="Macias-Munoz A."/>
            <person name="McGill C.J."/>
            <person name="Rodriguez I.M."/>
            <person name="Rodriguez B."/>
            <person name="Murad R."/>
            <person name="Mortazavi A."/>
        </authorList>
    </citation>
    <scope>NUCLEOTIDE SEQUENCE [LARGE SCALE GENOMIC DNA]</scope>
    <source>
        <strain evidence="3 4">ALL</strain>
    </source>
</reference>
<organism evidence="3 4">
    <name type="scientific">Steinernema carpocapsae</name>
    <name type="common">Entomopathogenic nematode</name>
    <dbReference type="NCBI Taxonomy" id="34508"/>
    <lineage>
        <taxon>Eukaryota</taxon>
        <taxon>Metazoa</taxon>
        <taxon>Ecdysozoa</taxon>
        <taxon>Nematoda</taxon>
        <taxon>Chromadorea</taxon>
        <taxon>Rhabditida</taxon>
        <taxon>Tylenchina</taxon>
        <taxon>Panagrolaimomorpha</taxon>
        <taxon>Strongyloidoidea</taxon>
        <taxon>Steinernematidae</taxon>
        <taxon>Steinernema</taxon>
    </lineage>
</organism>
<feature type="chain" id="PRO_5020516074" description="NAC-A/B domain-containing protein" evidence="1">
    <location>
        <begin position="22"/>
        <end position="194"/>
    </location>
</feature>
<proteinExistence type="predicted"/>
<dbReference type="STRING" id="34508.A0A4U5MG08"/>
<name>A0A4U5MG08_STECR</name>
<dbReference type="PROSITE" id="PS51151">
    <property type="entry name" value="NAC_AB"/>
    <property type="match status" value="1"/>
</dbReference>
<dbReference type="InterPro" id="IPR002715">
    <property type="entry name" value="Nas_poly-pep-assoc_cplx_dom"/>
</dbReference>
<feature type="signal peptide" evidence="1">
    <location>
        <begin position="1"/>
        <end position="21"/>
    </location>
</feature>
<keyword evidence="1" id="KW-0732">Signal</keyword>
<dbReference type="Pfam" id="PF19026">
    <property type="entry name" value="UBA_HYPK"/>
    <property type="match status" value="1"/>
</dbReference>
<evidence type="ECO:0000313" key="4">
    <source>
        <dbReference type="Proteomes" id="UP000298663"/>
    </source>
</evidence>
<dbReference type="CDD" id="cd22054">
    <property type="entry name" value="NAC_NACA"/>
    <property type="match status" value="1"/>
</dbReference>
<evidence type="ECO:0000313" key="3">
    <source>
        <dbReference type="EMBL" id="TKR67893.1"/>
    </source>
</evidence>
<dbReference type="EMBL" id="AZBU02000008">
    <property type="protein sequence ID" value="TKR67893.1"/>
    <property type="molecule type" value="Genomic_DNA"/>
</dbReference>
<feature type="domain" description="NAC-A/B" evidence="2">
    <location>
        <begin position="56"/>
        <end position="121"/>
    </location>
</feature>
<dbReference type="Pfam" id="PF01849">
    <property type="entry name" value="NAC"/>
    <property type="match status" value="1"/>
</dbReference>
<dbReference type="InterPro" id="IPR038187">
    <property type="entry name" value="NAC_A/B_dom_sf"/>
</dbReference>
<dbReference type="Proteomes" id="UP000298663">
    <property type="component" value="Unassembled WGS sequence"/>
</dbReference>
<dbReference type="GO" id="GO:0005854">
    <property type="term" value="C:nascent polypeptide-associated complex"/>
    <property type="evidence" value="ECO:0007669"/>
    <property type="project" value="InterPro"/>
</dbReference>
<dbReference type="InterPro" id="IPR044034">
    <property type="entry name" value="NAC-like_UBA"/>
</dbReference>
<dbReference type="OrthoDB" id="3169036at2759"/>
<evidence type="ECO:0000259" key="2">
    <source>
        <dbReference type="PROSITE" id="PS51151"/>
    </source>
</evidence>
<dbReference type="PANTHER" id="PTHR21713">
    <property type="entry name" value="NASCENT POLYPEPTIDE ASSOCIATED COMPLEX ALPHA SUBUNIT-RELATED"/>
    <property type="match status" value="1"/>
</dbReference>
<gene>
    <name evidence="3" type="ORF">L596_023970</name>
</gene>
<reference evidence="3 4" key="1">
    <citation type="journal article" date="2015" name="Genome Biol.">
        <title>Comparative genomics of Steinernema reveals deeply conserved gene regulatory networks.</title>
        <authorList>
            <person name="Dillman A.R."/>
            <person name="Macchietto M."/>
            <person name="Porter C.F."/>
            <person name="Rogers A."/>
            <person name="Williams B."/>
            <person name="Antoshechkin I."/>
            <person name="Lee M.M."/>
            <person name="Goodwin Z."/>
            <person name="Lu X."/>
            <person name="Lewis E.E."/>
            <person name="Goodrich-Blair H."/>
            <person name="Stock S.P."/>
            <person name="Adams B.J."/>
            <person name="Sternberg P.W."/>
            <person name="Mortazavi A."/>
        </authorList>
    </citation>
    <scope>NUCLEOTIDE SEQUENCE [LARGE SCALE GENOMIC DNA]</scope>
    <source>
        <strain evidence="3 4">ALL</strain>
    </source>
</reference>
<dbReference type="AlphaFoldDB" id="A0A4U5MG08"/>